<dbReference type="Proteomes" id="UP000249590">
    <property type="component" value="Unassembled WGS sequence"/>
</dbReference>
<dbReference type="PANTHER" id="PTHR41386:SF1">
    <property type="entry name" value="MEMBRANE PROTEIN"/>
    <property type="match status" value="1"/>
</dbReference>
<keyword evidence="2" id="KW-0812">Transmembrane</keyword>
<evidence type="ECO:0000256" key="1">
    <source>
        <dbReference type="SAM" id="MobiDB-lite"/>
    </source>
</evidence>
<sequence length="259" mass="28877">MSIVPERPGRGLPDAPQAGSAPSRRDDTGGTLPVPDVACVICGQPVTFDQAVAYAAVRPTVSALLARDHPAWREGAWICRRDLDEYRRRYITELLTSAIGELGPLEREVIESITTGDLVTEVAGTAYDAQASFGERMADRMSAFGGSWGFILSFCAICTLWMILNVTGWLFVPFDPYPFILLNLALSTLAAIQAPIIIMSQRRLEAKDRLRAENDYQVNLKAELEVRQIHEKIDYQLTQHIARLERLEQLQAEVLARLH</sequence>
<dbReference type="PANTHER" id="PTHR41386">
    <property type="entry name" value="INTEGRAL MEMBRANE PROTEIN-RELATED"/>
    <property type="match status" value="1"/>
</dbReference>
<dbReference type="Pfam" id="PF06210">
    <property type="entry name" value="DUF1003"/>
    <property type="match status" value="1"/>
</dbReference>
<dbReference type="EMBL" id="QHHQ01000003">
    <property type="protein sequence ID" value="RAI01029.1"/>
    <property type="molecule type" value="Genomic_DNA"/>
</dbReference>
<dbReference type="RefSeq" id="WP_111347575.1">
    <property type="nucleotide sequence ID" value="NZ_QHHQ01000003.1"/>
</dbReference>
<keyword evidence="2" id="KW-0472">Membrane</keyword>
<evidence type="ECO:0000313" key="4">
    <source>
        <dbReference type="Proteomes" id="UP000249590"/>
    </source>
</evidence>
<keyword evidence="2" id="KW-1133">Transmembrane helix</keyword>
<dbReference type="AlphaFoldDB" id="A0A8B2NSJ6"/>
<organism evidence="3 4">
    <name type="scientific">Acuticoccus sediminis</name>
    <dbReference type="NCBI Taxonomy" id="2184697"/>
    <lineage>
        <taxon>Bacteria</taxon>
        <taxon>Pseudomonadati</taxon>
        <taxon>Pseudomonadota</taxon>
        <taxon>Alphaproteobacteria</taxon>
        <taxon>Hyphomicrobiales</taxon>
        <taxon>Amorphaceae</taxon>
        <taxon>Acuticoccus</taxon>
    </lineage>
</organism>
<proteinExistence type="predicted"/>
<evidence type="ECO:0000313" key="3">
    <source>
        <dbReference type="EMBL" id="RAI01029.1"/>
    </source>
</evidence>
<accession>A0A8B2NSJ6</accession>
<feature type="region of interest" description="Disordered" evidence="1">
    <location>
        <begin position="1"/>
        <end position="30"/>
    </location>
</feature>
<dbReference type="OrthoDB" id="9795736at2"/>
<comment type="caution">
    <text evidence="3">The sequence shown here is derived from an EMBL/GenBank/DDBJ whole genome shotgun (WGS) entry which is preliminary data.</text>
</comment>
<feature type="transmembrane region" description="Helical" evidence="2">
    <location>
        <begin position="177"/>
        <end position="199"/>
    </location>
</feature>
<keyword evidence="4" id="KW-1185">Reference proteome</keyword>
<reference evidence="3 4" key="1">
    <citation type="submission" date="2018-05" db="EMBL/GenBank/DDBJ databases">
        <title>Acuticoccus sediminis sp. nov., isolated from deep-sea sediment of Indian Ocean.</title>
        <authorList>
            <person name="Liu X."/>
            <person name="Lai Q."/>
            <person name="Du Y."/>
            <person name="Sun F."/>
            <person name="Zhang X."/>
            <person name="Wang S."/>
            <person name="Shao Z."/>
        </authorList>
    </citation>
    <scope>NUCLEOTIDE SEQUENCE [LARGE SCALE GENOMIC DNA]</scope>
    <source>
        <strain evidence="3 4">PTG4-2</strain>
    </source>
</reference>
<name>A0A8B2NSJ6_9HYPH</name>
<feature type="transmembrane region" description="Helical" evidence="2">
    <location>
        <begin position="146"/>
        <end position="171"/>
    </location>
</feature>
<dbReference type="InterPro" id="IPR010406">
    <property type="entry name" value="DUF1003"/>
</dbReference>
<evidence type="ECO:0000256" key="2">
    <source>
        <dbReference type="SAM" id="Phobius"/>
    </source>
</evidence>
<gene>
    <name evidence="3" type="ORF">DLJ53_17555</name>
</gene>
<protein>
    <recommendedName>
        <fullName evidence="5">DUF1003 domain-containing protein</fullName>
    </recommendedName>
</protein>
<evidence type="ECO:0008006" key="5">
    <source>
        <dbReference type="Google" id="ProtNLM"/>
    </source>
</evidence>